<evidence type="ECO:0000256" key="3">
    <source>
        <dbReference type="ARBA" id="ARBA00023237"/>
    </source>
</evidence>
<keyword evidence="2" id="KW-0472">Membrane</keyword>
<dbReference type="InterPro" id="IPR037873">
    <property type="entry name" value="BamE-like"/>
</dbReference>
<name>A0A397Q792_9HYPH</name>
<evidence type="ECO:0000259" key="4">
    <source>
        <dbReference type="Pfam" id="PF04355"/>
    </source>
</evidence>
<organism evidence="5 6">
    <name type="scientific">Dichotomicrobium thermohalophilum</name>
    <dbReference type="NCBI Taxonomy" id="933063"/>
    <lineage>
        <taxon>Bacteria</taxon>
        <taxon>Pseudomonadati</taxon>
        <taxon>Pseudomonadota</taxon>
        <taxon>Alphaproteobacteria</taxon>
        <taxon>Hyphomicrobiales</taxon>
        <taxon>Hyphomicrobiaceae</taxon>
        <taxon>Dichotomicrobium</taxon>
    </lineage>
</organism>
<keyword evidence="3" id="KW-0998">Cell outer membrane</keyword>
<dbReference type="PANTHER" id="PTHR37482">
    <property type="entry name" value="OUTER MEMBRANE PROTEIN ASSEMBLY FACTOR BAME"/>
    <property type="match status" value="1"/>
</dbReference>
<dbReference type="EMBL" id="QXDF01000001">
    <property type="protein sequence ID" value="RIA56349.1"/>
    <property type="molecule type" value="Genomic_DNA"/>
</dbReference>
<dbReference type="InterPro" id="IPR026592">
    <property type="entry name" value="BamE"/>
</dbReference>
<accession>A0A397Q792</accession>
<evidence type="ECO:0000256" key="2">
    <source>
        <dbReference type="ARBA" id="ARBA00023136"/>
    </source>
</evidence>
<proteinExistence type="predicted"/>
<evidence type="ECO:0000313" key="6">
    <source>
        <dbReference type="Proteomes" id="UP000266273"/>
    </source>
</evidence>
<dbReference type="RefSeq" id="WP_245410384.1">
    <property type="nucleotide sequence ID" value="NZ_QXDF01000001.1"/>
</dbReference>
<dbReference type="PANTHER" id="PTHR37482:SF1">
    <property type="entry name" value="OUTER MEMBRANE PROTEIN ASSEMBLY FACTOR BAME"/>
    <property type="match status" value="1"/>
</dbReference>
<dbReference type="GO" id="GO:1990063">
    <property type="term" value="C:Bam protein complex"/>
    <property type="evidence" value="ECO:0007669"/>
    <property type="project" value="TreeGrafter"/>
</dbReference>
<protein>
    <submittedName>
        <fullName evidence="5">Beta-barrel assembly machine subunit BamE</fullName>
    </submittedName>
</protein>
<gene>
    <name evidence="5" type="ORF">BXY53_1454</name>
</gene>
<dbReference type="AlphaFoldDB" id="A0A397Q792"/>
<dbReference type="GO" id="GO:0030674">
    <property type="term" value="F:protein-macromolecule adaptor activity"/>
    <property type="evidence" value="ECO:0007669"/>
    <property type="project" value="TreeGrafter"/>
</dbReference>
<comment type="caution">
    <text evidence="5">The sequence shown here is derived from an EMBL/GenBank/DDBJ whole genome shotgun (WGS) entry which is preliminary data.</text>
</comment>
<keyword evidence="1" id="KW-0732">Signal</keyword>
<dbReference type="Pfam" id="PF04355">
    <property type="entry name" value="BamE"/>
    <property type="match status" value="1"/>
</dbReference>
<sequence>MLLVGALAVTVTACAVRTSQHGAIFTEAEIQQIQQGMTRDQVELTLGSPNAKSTVGDGVYYYISTKTEQPVGFMAPQVVDRRVLAVYFDENRQVERVAHYGLEDGKVIDFITRKTPTYGGEEGLLQELFRNIGSGVNPSVSGS</sequence>
<dbReference type="Gene3D" id="3.30.1450.10">
    <property type="match status" value="1"/>
</dbReference>
<keyword evidence="6" id="KW-1185">Reference proteome</keyword>
<reference evidence="5 6" key="1">
    <citation type="submission" date="2018-08" db="EMBL/GenBank/DDBJ databases">
        <title>Genomic Encyclopedia of Archaeal and Bacterial Type Strains, Phase II (KMG-II): from individual species to whole genera.</title>
        <authorList>
            <person name="Goeker M."/>
        </authorList>
    </citation>
    <scope>NUCLEOTIDE SEQUENCE [LARGE SCALE GENOMIC DNA]</scope>
    <source>
        <strain evidence="5 6">DSM 5002</strain>
    </source>
</reference>
<dbReference type="GO" id="GO:0051205">
    <property type="term" value="P:protein insertion into membrane"/>
    <property type="evidence" value="ECO:0007669"/>
    <property type="project" value="TreeGrafter"/>
</dbReference>
<evidence type="ECO:0000256" key="1">
    <source>
        <dbReference type="ARBA" id="ARBA00022729"/>
    </source>
</evidence>
<feature type="domain" description="Outer membrane protein assembly factor BamE" evidence="4">
    <location>
        <begin position="22"/>
        <end position="96"/>
    </location>
</feature>
<dbReference type="InterPro" id="IPR007450">
    <property type="entry name" value="BamE_dom"/>
</dbReference>
<dbReference type="GO" id="GO:0043165">
    <property type="term" value="P:Gram-negative-bacterium-type cell outer membrane assembly"/>
    <property type="evidence" value="ECO:0007669"/>
    <property type="project" value="TreeGrafter"/>
</dbReference>
<evidence type="ECO:0000313" key="5">
    <source>
        <dbReference type="EMBL" id="RIA56349.1"/>
    </source>
</evidence>
<dbReference type="Proteomes" id="UP000266273">
    <property type="component" value="Unassembled WGS sequence"/>
</dbReference>